<dbReference type="RefSeq" id="WP_205003762.1">
    <property type="nucleotide sequence ID" value="NZ_JAFBER010000012.1"/>
</dbReference>
<comment type="caution">
    <text evidence="2">The sequence shown here is derived from an EMBL/GenBank/DDBJ whole genome shotgun (WGS) entry which is preliminary data.</text>
</comment>
<evidence type="ECO:0000313" key="2">
    <source>
        <dbReference type="EMBL" id="MBM7645850.1"/>
    </source>
</evidence>
<keyword evidence="3" id="KW-1185">Reference proteome</keyword>
<organism evidence="2 3">
    <name type="scientific">Scopulibacillus daqui</name>
    <dbReference type="NCBI Taxonomy" id="1469162"/>
    <lineage>
        <taxon>Bacteria</taxon>
        <taxon>Bacillati</taxon>
        <taxon>Bacillota</taxon>
        <taxon>Bacilli</taxon>
        <taxon>Bacillales</taxon>
        <taxon>Sporolactobacillaceae</taxon>
        <taxon>Scopulibacillus</taxon>
    </lineage>
</organism>
<feature type="domain" description="KTSC" evidence="1">
    <location>
        <begin position="17"/>
        <end position="69"/>
    </location>
</feature>
<reference evidence="2 3" key="1">
    <citation type="submission" date="2021-01" db="EMBL/GenBank/DDBJ databases">
        <title>Genomic Encyclopedia of Type Strains, Phase IV (KMG-IV): sequencing the most valuable type-strain genomes for metagenomic binning, comparative biology and taxonomic classification.</title>
        <authorList>
            <person name="Goeker M."/>
        </authorList>
    </citation>
    <scope>NUCLEOTIDE SEQUENCE [LARGE SCALE GENOMIC DNA]</scope>
    <source>
        <strain evidence="2 3">DSM 28236</strain>
    </source>
</reference>
<accession>A0ABS2Q1M4</accession>
<evidence type="ECO:0000259" key="1">
    <source>
        <dbReference type="Pfam" id="PF13619"/>
    </source>
</evidence>
<dbReference type="InterPro" id="IPR025309">
    <property type="entry name" value="KTSC_dom"/>
</dbReference>
<dbReference type="Proteomes" id="UP000808914">
    <property type="component" value="Unassembled WGS sequence"/>
</dbReference>
<sequence>MNFTTFNKDFSRLESFDTIGYDRQTETLQIIFFDGSKKTYFHVSEQTVFRFLLSENKEAYYENVIDDKFKDDKKARTYTN</sequence>
<protein>
    <recommendedName>
        <fullName evidence="1">KTSC domain-containing protein</fullName>
    </recommendedName>
</protein>
<proteinExistence type="predicted"/>
<dbReference type="Pfam" id="PF13619">
    <property type="entry name" value="KTSC"/>
    <property type="match status" value="1"/>
</dbReference>
<gene>
    <name evidence="2" type="ORF">JOD45_002069</name>
</gene>
<dbReference type="EMBL" id="JAFBER010000012">
    <property type="protein sequence ID" value="MBM7645850.1"/>
    <property type="molecule type" value="Genomic_DNA"/>
</dbReference>
<name>A0ABS2Q1M4_9BACL</name>
<evidence type="ECO:0000313" key="3">
    <source>
        <dbReference type="Proteomes" id="UP000808914"/>
    </source>
</evidence>